<evidence type="ECO:0000256" key="3">
    <source>
        <dbReference type="ARBA" id="ARBA00022723"/>
    </source>
</evidence>
<dbReference type="InterPro" id="IPR005123">
    <property type="entry name" value="Oxoglu/Fe-dep_dioxygenase_dom"/>
</dbReference>
<keyword evidence="11" id="KW-1185">Reference proteome</keyword>
<dbReference type="RefSeq" id="XP_007415457.1">
    <property type="nucleotide sequence ID" value="XM_007415395.1"/>
</dbReference>
<dbReference type="InterPro" id="IPR037151">
    <property type="entry name" value="AlkB-like_sf"/>
</dbReference>
<dbReference type="InParanoid" id="F4S1Z1"/>
<evidence type="ECO:0000256" key="6">
    <source>
        <dbReference type="ARBA" id="ARBA00023004"/>
    </source>
</evidence>
<gene>
    <name evidence="10" type="ORF">MELLADRAFT_92555</name>
</gene>
<comment type="similarity">
    <text evidence="2">Belongs to the alkB family.</text>
</comment>
<keyword evidence="3 8" id="KW-0479">Metal-binding</keyword>
<keyword evidence="7" id="KW-0539">Nucleus</keyword>
<sequence>MSNNLLEAYRLAVPIPEVFLIPDFITEAEESYLSEKIDEVGNSNIVFQPNGSSSLRAGGWQRVKQRRSMHWGGTLTAKGRLIPRALPPFMTQQWPNVFERISKLGIFNDFESPDDKLIRPNHCLVNEYIGAEADGILPHQDGPAYLPIVATLSLESHTIYDFHSYLDDDSITSQSLTTSSLAVPSLVVQPTSDDPICSSDISKGRTISPDPIFSIFVPRRSLIILRSRCYTDLLHAIPNRRFDGLYTDLSRCLNWKPEAVLCCSLSDSSEPQLERTRRVSLTCRRVKKVITGLSKFVK</sequence>
<evidence type="ECO:0000256" key="2">
    <source>
        <dbReference type="ARBA" id="ARBA00007879"/>
    </source>
</evidence>
<evidence type="ECO:0000256" key="4">
    <source>
        <dbReference type="ARBA" id="ARBA00022964"/>
    </source>
</evidence>
<keyword evidence="6 8" id="KW-0408">Iron</keyword>
<dbReference type="InterPro" id="IPR032862">
    <property type="entry name" value="ALKBH6"/>
</dbReference>
<comment type="similarity">
    <text evidence="8">Belongs to the iron/ascorbate-dependent oxidoreductase family.</text>
</comment>
<organism evidence="11">
    <name type="scientific">Melampsora larici-populina (strain 98AG31 / pathotype 3-4-7)</name>
    <name type="common">Poplar leaf rust fungus</name>
    <dbReference type="NCBI Taxonomy" id="747676"/>
    <lineage>
        <taxon>Eukaryota</taxon>
        <taxon>Fungi</taxon>
        <taxon>Dikarya</taxon>
        <taxon>Basidiomycota</taxon>
        <taxon>Pucciniomycotina</taxon>
        <taxon>Pucciniomycetes</taxon>
        <taxon>Pucciniales</taxon>
        <taxon>Melampsoraceae</taxon>
        <taxon>Melampsora</taxon>
    </lineage>
</organism>
<dbReference type="PANTHER" id="PTHR46030:SF1">
    <property type="entry name" value="ALPHA-KETOGLUTARATE-DEPENDENT DIOXYGENASE ALKB HOMOLOG 6"/>
    <property type="match status" value="1"/>
</dbReference>
<keyword evidence="5 8" id="KW-0560">Oxidoreductase</keyword>
<name>F4S1Z1_MELLP</name>
<dbReference type="GO" id="GO:0051213">
    <property type="term" value="F:dioxygenase activity"/>
    <property type="evidence" value="ECO:0007669"/>
    <property type="project" value="UniProtKB-KW"/>
</dbReference>
<dbReference type="HOGENOM" id="CLU_059836_0_0_1"/>
<reference evidence="11" key="1">
    <citation type="journal article" date="2011" name="Proc. Natl. Acad. Sci. U.S.A.">
        <title>Obligate biotrophy features unraveled by the genomic analysis of rust fungi.</title>
        <authorList>
            <person name="Duplessis S."/>
            <person name="Cuomo C.A."/>
            <person name="Lin Y.-C."/>
            <person name="Aerts A."/>
            <person name="Tisserant E."/>
            <person name="Veneault-Fourrey C."/>
            <person name="Joly D.L."/>
            <person name="Hacquard S."/>
            <person name="Amselem J."/>
            <person name="Cantarel B.L."/>
            <person name="Chiu R."/>
            <person name="Coutinho P.M."/>
            <person name="Feau N."/>
            <person name="Field M."/>
            <person name="Frey P."/>
            <person name="Gelhaye E."/>
            <person name="Goldberg J."/>
            <person name="Grabherr M.G."/>
            <person name="Kodira C.D."/>
            <person name="Kohler A."/>
            <person name="Kuees U."/>
            <person name="Lindquist E.A."/>
            <person name="Lucas S.M."/>
            <person name="Mago R."/>
            <person name="Mauceli E."/>
            <person name="Morin E."/>
            <person name="Murat C."/>
            <person name="Pangilinan J.L."/>
            <person name="Park R."/>
            <person name="Pearson M."/>
            <person name="Quesneville H."/>
            <person name="Rouhier N."/>
            <person name="Sakthikumar S."/>
            <person name="Salamov A.A."/>
            <person name="Schmutz J."/>
            <person name="Selles B."/>
            <person name="Shapiro H."/>
            <person name="Tanguay P."/>
            <person name="Tuskan G.A."/>
            <person name="Henrissat B."/>
            <person name="Van de Peer Y."/>
            <person name="Rouze P."/>
            <person name="Ellis J.G."/>
            <person name="Dodds P.N."/>
            <person name="Schein J.E."/>
            <person name="Zhong S."/>
            <person name="Hamelin R.C."/>
            <person name="Grigoriev I.V."/>
            <person name="Szabo L.J."/>
            <person name="Martin F."/>
        </authorList>
    </citation>
    <scope>NUCLEOTIDE SEQUENCE [LARGE SCALE GENOMIC DNA]</scope>
    <source>
        <strain evidence="11">98AG31 / pathotype 3-4-7</strain>
    </source>
</reference>
<dbReference type="VEuPathDB" id="FungiDB:MELLADRAFT_92555"/>
<evidence type="ECO:0000256" key="1">
    <source>
        <dbReference type="ARBA" id="ARBA00004123"/>
    </source>
</evidence>
<feature type="domain" description="Fe2OG dioxygenase" evidence="9">
    <location>
        <begin position="119"/>
        <end position="287"/>
    </location>
</feature>
<dbReference type="EMBL" id="GL883139">
    <property type="protein sequence ID" value="EGG01356.1"/>
    <property type="molecule type" value="Genomic_DNA"/>
</dbReference>
<evidence type="ECO:0000256" key="8">
    <source>
        <dbReference type="RuleBase" id="RU003682"/>
    </source>
</evidence>
<dbReference type="AlphaFoldDB" id="F4S1Z1"/>
<dbReference type="GO" id="GO:0046872">
    <property type="term" value="F:metal ion binding"/>
    <property type="evidence" value="ECO:0007669"/>
    <property type="project" value="UniProtKB-KW"/>
</dbReference>
<comment type="subcellular location">
    <subcellularLocation>
        <location evidence="1">Nucleus</location>
    </subcellularLocation>
</comment>
<evidence type="ECO:0000256" key="7">
    <source>
        <dbReference type="ARBA" id="ARBA00023242"/>
    </source>
</evidence>
<dbReference type="KEGG" id="mlr:MELLADRAFT_92555"/>
<evidence type="ECO:0000313" key="11">
    <source>
        <dbReference type="Proteomes" id="UP000001072"/>
    </source>
</evidence>
<dbReference type="GO" id="GO:0005634">
    <property type="term" value="C:nucleus"/>
    <property type="evidence" value="ECO:0007669"/>
    <property type="project" value="UniProtKB-SubCell"/>
</dbReference>
<dbReference type="Gene3D" id="2.60.120.590">
    <property type="entry name" value="Alpha-ketoglutarate-dependent dioxygenase AlkB-like"/>
    <property type="match status" value="1"/>
</dbReference>
<protein>
    <recommendedName>
        <fullName evidence="9">Fe2OG dioxygenase domain-containing protein</fullName>
    </recommendedName>
</protein>
<dbReference type="eggNOG" id="KOG3200">
    <property type="taxonomic scope" value="Eukaryota"/>
</dbReference>
<dbReference type="OrthoDB" id="412814at2759"/>
<proteinExistence type="inferred from homology"/>
<dbReference type="PANTHER" id="PTHR46030">
    <property type="entry name" value="ALPHA-KETOGLUTARATE-DEPENDENT DIOXYGENASE ALKB HOMOLOG 6"/>
    <property type="match status" value="1"/>
</dbReference>
<accession>F4S1Z1</accession>
<keyword evidence="4" id="KW-0223">Dioxygenase</keyword>
<evidence type="ECO:0000256" key="5">
    <source>
        <dbReference type="ARBA" id="ARBA00023002"/>
    </source>
</evidence>
<dbReference type="GeneID" id="18936293"/>
<dbReference type="Proteomes" id="UP000001072">
    <property type="component" value="Unassembled WGS sequence"/>
</dbReference>
<dbReference type="SUPFAM" id="SSF51197">
    <property type="entry name" value="Clavaminate synthase-like"/>
    <property type="match status" value="1"/>
</dbReference>
<dbReference type="PROSITE" id="PS51471">
    <property type="entry name" value="FE2OG_OXY"/>
    <property type="match status" value="1"/>
</dbReference>
<evidence type="ECO:0000259" key="9">
    <source>
        <dbReference type="PROSITE" id="PS51471"/>
    </source>
</evidence>
<dbReference type="STRING" id="747676.F4S1Z1"/>
<evidence type="ECO:0000313" key="10">
    <source>
        <dbReference type="EMBL" id="EGG01356.1"/>
    </source>
</evidence>